<organism evidence="1 2">
    <name type="scientific">Tissierella pigra</name>
    <dbReference type="NCBI Taxonomy" id="2607614"/>
    <lineage>
        <taxon>Bacteria</taxon>
        <taxon>Bacillati</taxon>
        <taxon>Bacillota</taxon>
        <taxon>Tissierellia</taxon>
        <taxon>Tissierellales</taxon>
        <taxon>Tissierellaceae</taxon>
        <taxon>Tissierella</taxon>
    </lineage>
</organism>
<dbReference type="AlphaFoldDB" id="A0A6N7Y0X7"/>
<reference evidence="1 2" key="1">
    <citation type="submission" date="2019-09" db="EMBL/GenBank/DDBJ databases">
        <title>In-depth cultivation of the pig gut microbiome towards novel bacterial diversity and tailored functional studies.</title>
        <authorList>
            <person name="Wylensek D."/>
            <person name="Hitch T.C.A."/>
            <person name="Clavel T."/>
        </authorList>
    </citation>
    <scope>NUCLEOTIDE SEQUENCE [LARGE SCALE GENOMIC DNA]</scope>
    <source>
        <strain evidence="1 2">WCA3-693-APC-4?</strain>
    </source>
</reference>
<dbReference type="EMBL" id="VUNQ01000025">
    <property type="protein sequence ID" value="MSU02148.1"/>
    <property type="molecule type" value="Genomic_DNA"/>
</dbReference>
<evidence type="ECO:0000313" key="1">
    <source>
        <dbReference type="EMBL" id="MSU02148.1"/>
    </source>
</evidence>
<comment type="caution">
    <text evidence="1">The sequence shown here is derived from an EMBL/GenBank/DDBJ whole genome shotgun (WGS) entry which is preliminary data.</text>
</comment>
<dbReference type="RefSeq" id="WP_154440800.1">
    <property type="nucleotide sequence ID" value="NZ_VUNQ01000025.1"/>
</dbReference>
<keyword evidence="2" id="KW-1185">Reference proteome</keyword>
<dbReference type="Proteomes" id="UP000469523">
    <property type="component" value="Unassembled WGS sequence"/>
</dbReference>
<name>A0A6N7Y0X7_9FIRM</name>
<protein>
    <submittedName>
        <fullName evidence="1">Uncharacterized protein</fullName>
    </submittedName>
</protein>
<accession>A0A6N7Y0X7</accession>
<gene>
    <name evidence="1" type="ORF">FYJ83_11765</name>
</gene>
<proteinExistence type="predicted"/>
<sequence>MENSIECRLSFSDERLAKETIEYLMNTGIGHDKYKDDNINYYKLDDIYIIEFKEKPFIFKMLEYNNFTDNKGSIDISHIGDIGISFYIAGPDMGDGCILVPMSNINCIHTIKNEQIDEYTRWRNKE</sequence>
<evidence type="ECO:0000313" key="2">
    <source>
        <dbReference type="Proteomes" id="UP000469523"/>
    </source>
</evidence>